<dbReference type="Pfam" id="PF12680">
    <property type="entry name" value="SnoaL_2"/>
    <property type="match status" value="1"/>
</dbReference>
<gene>
    <name evidence="2" type="ORF">AX760_01470</name>
    <name evidence="3" type="ORF">AX760_02340</name>
</gene>
<accession>A0A657LZ69</accession>
<reference evidence="2 4" key="1">
    <citation type="submission" date="2016-02" db="EMBL/GenBank/DDBJ databases">
        <title>Genome sequencing of a beta-galactosidase producing bacteria Rhizobium sp. 59.</title>
        <authorList>
            <person name="Wang D."/>
            <person name="Kot W."/>
            <person name="Qin Y."/>
            <person name="Hansen L."/>
            <person name="Naqvi K."/>
            <person name="Rensing C."/>
        </authorList>
    </citation>
    <scope>NUCLEOTIDE SEQUENCE [LARGE SCALE GENOMIC DNA]</scope>
    <source>
        <strain evidence="2 4">59</strain>
    </source>
</reference>
<dbReference type="Gene3D" id="3.10.450.50">
    <property type="match status" value="1"/>
</dbReference>
<organism evidence="2 4">
    <name type="scientific">Pararhizobium antarcticum</name>
    <dbReference type="NCBI Taxonomy" id="1798805"/>
    <lineage>
        <taxon>Bacteria</taxon>
        <taxon>Pseudomonadati</taxon>
        <taxon>Pseudomonadota</taxon>
        <taxon>Alphaproteobacteria</taxon>
        <taxon>Hyphomicrobiales</taxon>
        <taxon>Rhizobiaceae</taxon>
        <taxon>Rhizobium/Agrobacterium group</taxon>
        <taxon>Pararhizobium</taxon>
    </lineage>
</organism>
<dbReference type="Proteomes" id="UP000182661">
    <property type="component" value="Unassembled WGS sequence"/>
</dbReference>
<dbReference type="EMBL" id="LSRP01000074">
    <property type="protein sequence ID" value="OJF98908.1"/>
    <property type="molecule type" value="Genomic_DNA"/>
</dbReference>
<dbReference type="OrthoDB" id="8380550at2"/>
<evidence type="ECO:0000313" key="2">
    <source>
        <dbReference type="EMBL" id="OJF98908.1"/>
    </source>
</evidence>
<dbReference type="InterPro" id="IPR032710">
    <property type="entry name" value="NTF2-like_dom_sf"/>
</dbReference>
<proteinExistence type="predicted"/>
<dbReference type="InterPro" id="IPR037401">
    <property type="entry name" value="SnoaL-like"/>
</dbReference>
<dbReference type="AlphaFoldDB" id="A0A657LZ69"/>
<evidence type="ECO:0000313" key="3">
    <source>
        <dbReference type="EMBL" id="OJF98939.1"/>
    </source>
</evidence>
<keyword evidence="4" id="KW-1185">Reference proteome</keyword>
<dbReference type="RefSeq" id="WP_071832453.1">
    <property type="nucleotide sequence ID" value="NZ_LSRP01000074.1"/>
</dbReference>
<feature type="domain" description="SnoaL-like" evidence="1">
    <location>
        <begin position="11"/>
        <end position="111"/>
    </location>
</feature>
<evidence type="ECO:0000259" key="1">
    <source>
        <dbReference type="Pfam" id="PF12680"/>
    </source>
</evidence>
<name>A0A657LZ69_9HYPH</name>
<comment type="caution">
    <text evidence="2">The sequence shown here is derived from an EMBL/GenBank/DDBJ whole genome shotgun (WGS) entry which is preliminary data.</text>
</comment>
<sequence length="121" mass="13414">MQYDPGERLIRFHAAINALDFETIDAFFADEASYSSGKIGAIEGKTAIMAGFRRYFEEYPDQVARNSLVETVSPNVARSVWHLKATSATTGEPLVRDGEETVTFDAEGRILKVDVTDYESA</sequence>
<protein>
    <submittedName>
        <fullName evidence="2">DUF4440 domain-containing protein</fullName>
    </submittedName>
</protein>
<evidence type="ECO:0000313" key="4">
    <source>
        <dbReference type="Proteomes" id="UP000182661"/>
    </source>
</evidence>
<dbReference type="SUPFAM" id="SSF54427">
    <property type="entry name" value="NTF2-like"/>
    <property type="match status" value="1"/>
</dbReference>
<dbReference type="EMBL" id="LSRP01000074">
    <property type="protein sequence ID" value="OJF98939.1"/>
    <property type="molecule type" value="Genomic_DNA"/>
</dbReference>